<reference evidence="2 3" key="1">
    <citation type="journal article" date="2019" name="Int. J. Syst. Evol. Microbiol.">
        <title>The Global Catalogue of Microorganisms (GCM) 10K type strain sequencing project: providing services to taxonomists for standard genome sequencing and annotation.</title>
        <authorList>
            <consortium name="The Broad Institute Genomics Platform"/>
            <consortium name="The Broad Institute Genome Sequencing Center for Infectious Disease"/>
            <person name="Wu L."/>
            <person name="Ma J."/>
        </authorList>
    </citation>
    <scope>NUCLEOTIDE SEQUENCE [LARGE SCALE GENOMIC DNA]</scope>
    <source>
        <strain evidence="2 3">DT85</strain>
    </source>
</reference>
<sequence length="274" mass="28326">MDLRIDHVTVAGRSLDALRDAFAAAGLDTTEGGAHSNGVTHMATLTLPDGSYLELVSTVEEGAASPWWDAAIRTDAGPCAWAVRVDDAAATAAAMRERGVAVEGPVEYARERPDGVVVEWELVYLGDGEPGSLLPFCIADTTPRAERAGEPSPGVGPTAVRTVVVAVPDLAAATDRLRAAFDLAAPVEGESEHLDARVARFPDAPVALATPRDGGPLAERLDAVGSSPCAFLLDAKPGVEERYPTAATESWGDATVAWLDGDHAGVRGLGLVGA</sequence>
<dbReference type="InterPro" id="IPR029068">
    <property type="entry name" value="Glyas_Bleomycin-R_OHBP_Dase"/>
</dbReference>
<name>A0ABD5ZMJ9_9EURY</name>
<gene>
    <name evidence="2" type="ORF">ACFQJ4_05015</name>
</gene>
<dbReference type="Pfam" id="PF13468">
    <property type="entry name" value="Glyoxalase_3"/>
    <property type="match status" value="1"/>
</dbReference>
<dbReference type="PANTHER" id="PTHR40265:SF1">
    <property type="entry name" value="GLYOXALASE-LIKE DOMAIN-CONTAINING PROTEIN"/>
    <property type="match status" value="1"/>
</dbReference>
<dbReference type="EMBL" id="JBHTAP010000001">
    <property type="protein sequence ID" value="MFC7234678.1"/>
    <property type="molecule type" value="Genomic_DNA"/>
</dbReference>
<dbReference type="SUPFAM" id="SSF54593">
    <property type="entry name" value="Glyoxalase/Bleomycin resistance protein/Dihydroxybiphenyl dioxygenase"/>
    <property type="match status" value="1"/>
</dbReference>
<keyword evidence="3" id="KW-1185">Reference proteome</keyword>
<dbReference type="GeneID" id="79266346"/>
<dbReference type="AlphaFoldDB" id="A0ABD5ZMJ9"/>
<dbReference type="InterPro" id="IPR025870">
    <property type="entry name" value="Glyoxalase-like_dom"/>
</dbReference>
<protein>
    <submittedName>
        <fullName evidence="2">VOC family protein</fullName>
    </submittedName>
</protein>
<comment type="caution">
    <text evidence="2">The sequence shown here is derived from an EMBL/GenBank/DDBJ whole genome shotgun (WGS) entry which is preliminary data.</text>
</comment>
<dbReference type="PANTHER" id="PTHR40265">
    <property type="entry name" value="BLL2707 PROTEIN"/>
    <property type="match status" value="1"/>
</dbReference>
<feature type="domain" description="Glyoxalase-like" evidence="1">
    <location>
        <begin position="5"/>
        <end position="179"/>
    </location>
</feature>
<dbReference type="RefSeq" id="WP_276235692.1">
    <property type="nucleotide sequence ID" value="NZ_CP119802.1"/>
</dbReference>
<evidence type="ECO:0000313" key="3">
    <source>
        <dbReference type="Proteomes" id="UP001596398"/>
    </source>
</evidence>
<organism evidence="2 3">
    <name type="scientific">Halosegnis marinus</name>
    <dbReference type="NCBI Taxonomy" id="3034023"/>
    <lineage>
        <taxon>Archaea</taxon>
        <taxon>Methanobacteriati</taxon>
        <taxon>Methanobacteriota</taxon>
        <taxon>Stenosarchaea group</taxon>
        <taxon>Halobacteria</taxon>
        <taxon>Halobacteriales</taxon>
        <taxon>Natronomonadaceae</taxon>
        <taxon>Halosegnis</taxon>
    </lineage>
</organism>
<evidence type="ECO:0000259" key="1">
    <source>
        <dbReference type="Pfam" id="PF13468"/>
    </source>
</evidence>
<proteinExistence type="predicted"/>
<dbReference type="Gene3D" id="3.10.180.10">
    <property type="entry name" value="2,3-Dihydroxybiphenyl 1,2-Dioxygenase, domain 1"/>
    <property type="match status" value="1"/>
</dbReference>
<accession>A0ABD5ZMJ9</accession>
<evidence type="ECO:0000313" key="2">
    <source>
        <dbReference type="EMBL" id="MFC7234678.1"/>
    </source>
</evidence>
<dbReference type="Proteomes" id="UP001596398">
    <property type="component" value="Unassembled WGS sequence"/>
</dbReference>